<name>A0A3E4ZBF3_9BACT</name>
<evidence type="ECO:0008006" key="3">
    <source>
        <dbReference type="Google" id="ProtNLM"/>
    </source>
</evidence>
<evidence type="ECO:0000313" key="2">
    <source>
        <dbReference type="Proteomes" id="UP000260814"/>
    </source>
</evidence>
<dbReference type="SUPFAM" id="SSF52540">
    <property type="entry name" value="P-loop containing nucleoside triphosphate hydrolases"/>
    <property type="match status" value="1"/>
</dbReference>
<dbReference type="RefSeq" id="WP_117701200.1">
    <property type="nucleotide sequence ID" value="NZ_QSTW01000004.1"/>
</dbReference>
<gene>
    <name evidence="1" type="ORF">DXB87_05470</name>
</gene>
<dbReference type="Gene3D" id="3.40.50.300">
    <property type="entry name" value="P-loop containing nucleotide triphosphate hydrolases"/>
    <property type="match status" value="1"/>
</dbReference>
<proteinExistence type="predicted"/>
<protein>
    <recommendedName>
        <fullName evidence="3">Helicase</fullName>
    </recommendedName>
</protein>
<dbReference type="PROSITE" id="PS51257">
    <property type="entry name" value="PROKAR_LIPOPROTEIN"/>
    <property type="match status" value="1"/>
</dbReference>
<evidence type="ECO:0000313" key="1">
    <source>
        <dbReference type="EMBL" id="RGM92362.1"/>
    </source>
</evidence>
<dbReference type="Proteomes" id="UP000260814">
    <property type="component" value="Unassembled WGS sequence"/>
</dbReference>
<sequence>MGKIEFSNGVMQFISCSIPFPTTNGLHIVSSGCGSGKSTMIQEIIKEKWSEGILVVVATIEAAEELGRKTEEWIGGVSSFHRPKLMVLHSDTNRITEMEDYKDSPLSLADYDILVITSARIIIEPYELFISYKTGKRGFMLIDEMINYYPQPFEIPREISDIVTFIDRHKSHNGKSGVECEGGFYQHCYQDINLMWAAYGKSGYKLFRTKNELARYKTEYIFHHILKNGLVPIRGRVNDFADGLCCILFDGTADNIFKETDQRLLSIKGFRYSSDIEFIQFDIPFKRKNNEDWNKNAFMAVGKGVIDMLKGVCNTGKSLIVTWKSLDIFKGVMNEGVADTYELAGDKVQYNFPKLLEECLREAGISPDSFSIIYRGSGLDRGSNEYRDYSNIVFLGEWHIPDNIVGDINRMFGCRCSFKDYMKSLLIQTICRIRIRKHKELPIKVYFSSDIDYNLMEEVQEYFIKNSPLNCKISGVMKPCKRYSKPEKNCIMDMISLYFYDPKIRDSIENETPYSFDITLDELYKITPKKRKAKDRYNKLCKYLNARGINMNIT</sequence>
<organism evidence="1 2">
    <name type="scientific">Phocaeicola plebeius</name>
    <dbReference type="NCBI Taxonomy" id="310297"/>
    <lineage>
        <taxon>Bacteria</taxon>
        <taxon>Pseudomonadati</taxon>
        <taxon>Bacteroidota</taxon>
        <taxon>Bacteroidia</taxon>
        <taxon>Bacteroidales</taxon>
        <taxon>Bacteroidaceae</taxon>
        <taxon>Phocaeicola</taxon>
    </lineage>
</organism>
<accession>A0A3E4ZBF3</accession>
<dbReference type="InterPro" id="IPR027417">
    <property type="entry name" value="P-loop_NTPase"/>
</dbReference>
<dbReference type="AlphaFoldDB" id="A0A3E4ZBF3"/>
<reference evidence="1 2" key="1">
    <citation type="submission" date="2018-08" db="EMBL/GenBank/DDBJ databases">
        <title>A genome reference for cultivated species of the human gut microbiota.</title>
        <authorList>
            <person name="Zou Y."/>
            <person name="Xue W."/>
            <person name="Luo G."/>
        </authorList>
    </citation>
    <scope>NUCLEOTIDE SEQUENCE [LARGE SCALE GENOMIC DNA]</scope>
    <source>
        <strain evidence="1 2">OM06-2</strain>
    </source>
</reference>
<dbReference type="EMBL" id="QSTW01000004">
    <property type="protein sequence ID" value="RGM92362.1"/>
    <property type="molecule type" value="Genomic_DNA"/>
</dbReference>
<comment type="caution">
    <text evidence="1">The sequence shown here is derived from an EMBL/GenBank/DDBJ whole genome shotgun (WGS) entry which is preliminary data.</text>
</comment>